<keyword evidence="1 3" id="KW-0378">Hydrolase</keyword>
<keyword evidence="2" id="KW-0460">Magnesium</keyword>
<dbReference type="Proteomes" id="UP000681414">
    <property type="component" value="Unassembled WGS sequence"/>
</dbReference>
<accession>A0A942YGW3</accession>
<gene>
    <name evidence="3" type="ORF">KHA97_16340</name>
</gene>
<dbReference type="SFLD" id="SFLDG01135">
    <property type="entry name" value="C1.5.6:_HAD__Beta-PGM__Phospha"/>
    <property type="match status" value="1"/>
</dbReference>
<dbReference type="PANTHER" id="PTHR43434:SF26">
    <property type="entry name" value="PYROPHOSPHATASE PPAX"/>
    <property type="match status" value="1"/>
</dbReference>
<dbReference type="InterPro" id="IPR023198">
    <property type="entry name" value="PGP-like_dom2"/>
</dbReference>
<dbReference type="Gene3D" id="3.40.50.1000">
    <property type="entry name" value="HAD superfamily/HAD-like"/>
    <property type="match status" value="1"/>
</dbReference>
<evidence type="ECO:0000313" key="3">
    <source>
        <dbReference type="EMBL" id="MBS4196623.1"/>
    </source>
</evidence>
<dbReference type="PANTHER" id="PTHR43434">
    <property type="entry name" value="PHOSPHOGLYCOLATE PHOSPHATASE"/>
    <property type="match status" value="1"/>
</dbReference>
<dbReference type="InterPro" id="IPR006439">
    <property type="entry name" value="HAD-SF_hydro_IA"/>
</dbReference>
<dbReference type="InterPro" id="IPR050155">
    <property type="entry name" value="HAD-like_hydrolase_sf"/>
</dbReference>
<dbReference type="InterPro" id="IPR036412">
    <property type="entry name" value="HAD-like_sf"/>
</dbReference>
<dbReference type="GO" id="GO:0005829">
    <property type="term" value="C:cytosol"/>
    <property type="evidence" value="ECO:0007669"/>
    <property type="project" value="TreeGrafter"/>
</dbReference>
<dbReference type="AlphaFoldDB" id="A0A942YGW3"/>
<evidence type="ECO:0000256" key="2">
    <source>
        <dbReference type="ARBA" id="ARBA00022842"/>
    </source>
</evidence>
<dbReference type="SFLD" id="SFLDS00003">
    <property type="entry name" value="Haloacid_Dehalogenase"/>
    <property type="match status" value="1"/>
</dbReference>
<dbReference type="EMBL" id="JAGYPG010000003">
    <property type="protein sequence ID" value="MBS4196623.1"/>
    <property type="molecule type" value="Genomic_DNA"/>
</dbReference>
<dbReference type="Gene3D" id="1.10.150.240">
    <property type="entry name" value="Putative phosphatase, domain 2"/>
    <property type="match status" value="1"/>
</dbReference>
<evidence type="ECO:0000256" key="1">
    <source>
        <dbReference type="ARBA" id="ARBA00022801"/>
    </source>
</evidence>
<dbReference type="NCBIfam" id="TIGR01549">
    <property type="entry name" value="HAD-SF-IA-v1"/>
    <property type="match status" value="1"/>
</dbReference>
<dbReference type="Pfam" id="PF13419">
    <property type="entry name" value="HAD_2"/>
    <property type="match status" value="1"/>
</dbReference>
<dbReference type="SFLD" id="SFLDG01129">
    <property type="entry name" value="C1.5:_HAD__Beta-PGM__Phosphata"/>
    <property type="match status" value="1"/>
</dbReference>
<keyword evidence="4" id="KW-1185">Reference proteome</keyword>
<dbReference type="InterPro" id="IPR041492">
    <property type="entry name" value="HAD_2"/>
</dbReference>
<evidence type="ECO:0000313" key="4">
    <source>
        <dbReference type="Proteomes" id="UP000681414"/>
    </source>
</evidence>
<dbReference type="InterPro" id="IPR023214">
    <property type="entry name" value="HAD_sf"/>
</dbReference>
<comment type="caution">
    <text evidence="3">The sequence shown here is derived from an EMBL/GenBank/DDBJ whole genome shotgun (WGS) entry which is preliminary data.</text>
</comment>
<protein>
    <submittedName>
        <fullName evidence="3">HAD family hydrolase</fullName>
    </submittedName>
</protein>
<organism evidence="3 4">
    <name type="scientific">Lederbergia citri</name>
    <dbReference type="NCBI Taxonomy" id="2833580"/>
    <lineage>
        <taxon>Bacteria</taxon>
        <taxon>Bacillati</taxon>
        <taxon>Bacillota</taxon>
        <taxon>Bacilli</taxon>
        <taxon>Bacillales</taxon>
        <taxon>Bacillaceae</taxon>
        <taxon>Lederbergia</taxon>
    </lineage>
</organism>
<dbReference type="SUPFAM" id="SSF56784">
    <property type="entry name" value="HAD-like"/>
    <property type="match status" value="1"/>
</dbReference>
<proteinExistence type="predicted"/>
<dbReference type="RefSeq" id="WP_213125859.1">
    <property type="nucleotide sequence ID" value="NZ_JAGYPG010000003.1"/>
</dbReference>
<dbReference type="GO" id="GO:0008967">
    <property type="term" value="F:phosphoglycolate phosphatase activity"/>
    <property type="evidence" value="ECO:0007669"/>
    <property type="project" value="TreeGrafter"/>
</dbReference>
<name>A0A942YGW3_9BACI</name>
<sequence>MFNYLIFDVDGTILDTEVAILKSLQKVLAREGEEYQIEELRFALGIPGKETLRRLNVTDVERIHLKWANAVLEFSEEVNVFKGLEEIIKVLSNKPVKMGIVTSKTHQELKDEFDPFGLSSFFQYTINANDTEKHKPHPDPLLACLEGLGATQRDAIYIGDSIYDMQCAKSAGVRFALALWGAKTVERFESADYILKEPKDILTLLTNKRLYE</sequence>
<dbReference type="GO" id="GO:0006281">
    <property type="term" value="P:DNA repair"/>
    <property type="evidence" value="ECO:0007669"/>
    <property type="project" value="TreeGrafter"/>
</dbReference>
<reference evidence="3 4" key="1">
    <citation type="submission" date="2021-05" db="EMBL/GenBank/DDBJ databases">
        <title>Novel Bacillus species.</title>
        <authorList>
            <person name="Liu G."/>
        </authorList>
    </citation>
    <scope>NUCLEOTIDE SEQUENCE [LARGE SCALE GENOMIC DNA]</scope>
    <source>
        <strain evidence="4">FJAT-49780</strain>
    </source>
</reference>